<dbReference type="PROSITE" id="PS51450">
    <property type="entry name" value="LRR"/>
    <property type="match status" value="3"/>
</dbReference>
<name>A0A433T8C0_ELYCH</name>
<dbReference type="GO" id="GO:0036158">
    <property type="term" value="P:outer dynein arm assembly"/>
    <property type="evidence" value="ECO:0007669"/>
    <property type="project" value="TreeGrafter"/>
</dbReference>
<keyword evidence="2" id="KW-0677">Repeat</keyword>
<dbReference type="EMBL" id="RQTK01000547">
    <property type="protein sequence ID" value="RUS77847.1"/>
    <property type="molecule type" value="Genomic_DNA"/>
</dbReference>
<reference evidence="3 4" key="1">
    <citation type="submission" date="2019-01" db="EMBL/GenBank/DDBJ databases">
        <title>A draft genome assembly of the solar-powered sea slug Elysia chlorotica.</title>
        <authorList>
            <person name="Cai H."/>
            <person name="Li Q."/>
            <person name="Fang X."/>
            <person name="Li J."/>
            <person name="Curtis N.E."/>
            <person name="Altenburger A."/>
            <person name="Shibata T."/>
            <person name="Feng M."/>
            <person name="Maeda T."/>
            <person name="Schwartz J.A."/>
            <person name="Shigenobu S."/>
            <person name="Lundholm N."/>
            <person name="Nishiyama T."/>
            <person name="Yang H."/>
            <person name="Hasebe M."/>
            <person name="Li S."/>
            <person name="Pierce S.K."/>
            <person name="Wang J."/>
        </authorList>
    </citation>
    <scope>NUCLEOTIDE SEQUENCE [LARGE SCALE GENOMIC DNA]</scope>
    <source>
        <strain evidence="3">EC2010</strain>
        <tissue evidence="3">Whole organism of an adult</tissue>
    </source>
</reference>
<evidence type="ECO:0000256" key="1">
    <source>
        <dbReference type="ARBA" id="ARBA00022614"/>
    </source>
</evidence>
<dbReference type="Gene3D" id="3.80.10.10">
    <property type="entry name" value="Ribonuclease Inhibitor"/>
    <property type="match status" value="2"/>
</dbReference>
<dbReference type="STRING" id="188477.A0A433T8C0"/>
<evidence type="ECO:0000256" key="2">
    <source>
        <dbReference type="ARBA" id="ARBA00022737"/>
    </source>
</evidence>
<comment type="caution">
    <text evidence="3">The sequence shown here is derived from an EMBL/GenBank/DDBJ whole genome shotgun (WGS) entry which is preliminary data.</text>
</comment>
<dbReference type="AlphaFoldDB" id="A0A433T8C0"/>
<dbReference type="InterPro" id="IPR025875">
    <property type="entry name" value="Leu-rich_rpt_4"/>
</dbReference>
<protein>
    <submittedName>
        <fullName evidence="3">Uncharacterized protein</fullName>
    </submittedName>
</protein>
<evidence type="ECO:0000313" key="3">
    <source>
        <dbReference type="EMBL" id="RUS77847.1"/>
    </source>
</evidence>
<dbReference type="Pfam" id="PF12799">
    <property type="entry name" value="LRR_4"/>
    <property type="match status" value="1"/>
</dbReference>
<sequence length="261" mass="28481">MAASEPDSDGIITRQLLKSQSGEFDVESIHTISLHSAGIHDLGSISECTSLERLDLSYNNVARLHKLAGLSSLTTLNLSANRITSLDGLQSLENLQKLNVSGNLIGSVDALRCLTALDKMTSLRLCDKASGLTNPMCNSSYVDEVRSMLPILLNLDGERIRGRGSELFQICQNMDSALNNLHSVSQASEVKIGDQPKRSVLPDLSLVEDKKNIPVVEAEEQLRELLANCRRVCEQAHTKFTEGTDVSLASHKSHYILTISP</sequence>
<dbReference type="InterPro" id="IPR001611">
    <property type="entry name" value="Leu-rich_rpt"/>
</dbReference>
<dbReference type="PRINTS" id="PR00019">
    <property type="entry name" value="LEURICHRPT"/>
</dbReference>
<dbReference type="SUPFAM" id="SSF52058">
    <property type="entry name" value="L domain-like"/>
    <property type="match status" value="1"/>
</dbReference>
<dbReference type="OrthoDB" id="433501at2759"/>
<keyword evidence="1" id="KW-0433">Leucine-rich repeat</keyword>
<dbReference type="PANTHER" id="PTHR15454:SF26">
    <property type="entry name" value="LEUCINE-RICH REPEAT-CONTAINING PROTEIN 61"/>
    <property type="match status" value="1"/>
</dbReference>
<keyword evidence="4" id="KW-1185">Reference proteome</keyword>
<dbReference type="PANTHER" id="PTHR15454">
    <property type="entry name" value="NISCHARIN RELATED"/>
    <property type="match status" value="1"/>
</dbReference>
<evidence type="ECO:0000313" key="4">
    <source>
        <dbReference type="Proteomes" id="UP000271974"/>
    </source>
</evidence>
<dbReference type="Pfam" id="PF13516">
    <property type="entry name" value="LRR_6"/>
    <property type="match status" value="1"/>
</dbReference>
<organism evidence="3 4">
    <name type="scientific">Elysia chlorotica</name>
    <name type="common">Eastern emerald elysia</name>
    <name type="synonym">Sea slug</name>
    <dbReference type="NCBI Taxonomy" id="188477"/>
    <lineage>
        <taxon>Eukaryota</taxon>
        <taxon>Metazoa</taxon>
        <taxon>Spiralia</taxon>
        <taxon>Lophotrochozoa</taxon>
        <taxon>Mollusca</taxon>
        <taxon>Gastropoda</taxon>
        <taxon>Heterobranchia</taxon>
        <taxon>Euthyneura</taxon>
        <taxon>Panpulmonata</taxon>
        <taxon>Sacoglossa</taxon>
        <taxon>Placobranchoidea</taxon>
        <taxon>Plakobranchidae</taxon>
        <taxon>Elysia</taxon>
    </lineage>
</organism>
<dbReference type="InterPro" id="IPR032675">
    <property type="entry name" value="LRR_dom_sf"/>
</dbReference>
<dbReference type="GO" id="GO:0045504">
    <property type="term" value="F:dynein heavy chain binding"/>
    <property type="evidence" value="ECO:0007669"/>
    <property type="project" value="TreeGrafter"/>
</dbReference>
<dbReference type="Proteomes" id="UP000271974">
    <property type="component" value="Unassembled WGS sequence"/>
</dbReference>
<gene>
    <name evidence="3" type="ORF">EGW08_014399</name>
</gene>
<accession>A0A433T8C0</accession>
<dbReference type="GO" id="GO:0005737">
    <property type="term" value="C:cytoplasm"/>
    <property type="evidence" value="ECO:0007669"/>
    <property type="project" value="TreeGrafter"/>
</dbReference>
<dbReference type="GO" id="GO:0043014">
    <property type="term" value="F:alpha-tubulin binding"/>
    <property type="evidence" value="ECO:0007669"/>
    <property type="project" value="TreeGrafter"/>
</dbReference>
<proteinExistence type="predicted"/>